<evidence type="ECO:0000256" key="10">
    <source>
        <dbReference type="ARBA" id="ARBA00047957"/>
    </source>
</evidence>
<dbReference type="EMBL" id="VIFY01000003">
    <property type="protein sequence ID" value="TQB77226.1"/>
    <property type="molecule type" value="Genomic_DNA"/>
</dbReference>
<feature type="region of interest" description="Disordered" evidence="12">
    <location>
        <begin position="100"/>
        <end position="125"/>
    </location>
</feature>
<evidence type="ECO:0000256" key="8">
    <source>
        <dbReference type="ARBA" id="ARBA00022691"/>
    </source>
</evidence>
<comment type="catalytic activity">
    <reaction evidence="10 11">
        <text>uridine(44) in tRNA(Ser) + S-adenosyl-L-methionine = 2'-O-methyluridine(44) in tRNA(Ser) + S-adenosyl-L-homocysteine + H(+)</text>
        <dbReference type="Rhea" id="RHEA:43100"/>
        <dbReference type="Rhea" id="RHEA-COMP:10339"/>
        <dbReference type="Rhea" id="RHEA-COMP:10340"/>
        <dbReference type="ChEBI" id="CHEBI:15378"/>
        <dbReference type="ChEBI" id="CHEBI:57856"/>
        <dbReference type="ChEBI" id="CHEBI:59789"/>
        <dbReference type="ChEBI" id="CHEBI:65315"/>
        <dbReference type="ChEBI" id="CHEBI:74478"/>
        <dbReference type="EC" id="2.1.1.211"/>
    </reaction>
</comment>
<comment type="subcellular location">
    <subcellularLocation>
        <location evidence="1 11">Cytoplasm</location>
    </subcellularLocation>
</comment>
<feature type="compositionally biased region" description="Low complexity" evidence="12">
    <location>
        <begin position="107"/>
        <end position="125"/>
    </location>
</feature>
<evidence type="ECO:0000256" key="12">
    <source>
        <dbReference type="SAM" id="MobiDB-lite"/>
    </source>
</evidence>
<dbReference type="GO" id="GO:0141101">
    <property type="term" value="F:tRNA(Ser) (uridine(44)-2'-O-)-methyltransferase activity"/>
    <property type="evidence" value="ECO:0007669"/>
    <property type="project" value="UniProtKB-EC"/>
</dbReference>
<feature type="compositionally biased region" description="Basic and acidic residues" evidence="12">
    <location>
        <begin position="681"/>
        <end position="698"/>
    </location>
</feature>
<organism evidence="13 14">
    <name type="scientific">Monascus purpureus</name>
    <name type="common">Red mold</name>
    <name type="synonym">Monascus anka</name>
    <dbReference type="NCBI Taxonomy" id="5098"/>
    <lineage>
        <taxon>Eukaryota</taxon>
        <taxon>Fungi</taxon>
        <taxon>Dikarya</taxon>
        <taxon>Ascomycota</taxon>
        <taxon>Pezizomycotina</taxon>
        <taxon>Eurotiomycetes</taxon>
        <taxon>Eurotiomycetidae</taxon>
        <taxon>Eurotiales</taxon>
        <taxon>Aspergillaceae</taxon>
        <taxon>Monascus</taxon>
    </lineage>
</organism>
<evidence type="ECO:0000256" key="4">
    <source>
        <dbReference type="ARBA" id="ARBA00017788"/>
    </source>
</evidence>
<protein>
    <recommendedName>
        <fullName evidence="4 11">tRNA (uracil-O(2)-)-methyltransferase</fullName>
        <ecNumber evidence="3 11">2.1.1.211</ecNumber>
    </recommendedName>
</protein>
<name>A0A507R8D2_MONPU</name>
<comment type="function">
    <text evidence="11">Adenosyl-L-methionine (AdoMet)-dependent tRNA (uracil-O(2)-)-methyltransferase.</text>
</comment>
<comment type="similarity">
    <text evidence="2 11">Belongs to the TRM44 family.</text>
</comment>
<dbReference type="STRING" id="5098.A0A507R8D2"/>
<keyword evidence="9 11" id="KW-0819">tRNA processing</keyword>
<evidence type="ECO:0000256" key="9">
    <source>
        <dbReference type="ARBA" id="ARBA00022694"/>
    </source>
</evidence>
<evidence type="ECO:0000256" key="6">
    <source>
        <dbReference type="ARBA" id="ARBA00022603"/>
    </source>
</evidence>
<feature type="region of interest" description="Disordered" evidence="12">
    <location>
        <begin position="672"/>
        <end position="698"/>
    </location>
</feature>
<dbReference type="GO" id="GO:0030488">
    <property type="term" value="P:tRNA methylation"/>
    <property type="evidence" value="ECO:0007669"/>
    <property type="project" value="UniProtKB-UniRule"/>
</dbReference>
<evidence type="ECO:0000256" key="7">
    <source>
        <dbReference type="ARBA" id="ARBA00022679"/>
    </source>
</evidence>
<evidence type="ECO:0000313" key="14">
    <source>
        <dbReference type="Proteomes" id="UP000319663"/>
    </source>
</evidence>
<dbReference type="InterPro" id="IPR011671">
    <property type="entry name" value="tRNA_uracil_MeTrfase"/>
</dbReference>
<dbReference type="Pfam" id="PF07757">
    <property type="entry name" value="AdoMet_MTase"/>
    <property type="match status" value="1"/>
</dbReference>
<keyword evidence="5 11" id="KW-0963">Cytoplasm</keyword>
<evidence type="ECO:0000256" key="3">
    <source>
        <dbReference type="ARBA" id="ARBA00012795"/>
    </source>
</evidence>
<proteinExistence type="inferred from homology"/>
<reference evidence="13 14" key="1">
    <citation type="submission" date="2019-06" db="EMBL/GenBank/DDBJ databases">
        <title>Wine fermentation using esterase from Monascus purpureus.</title>
        <authorList>
            <person name="Geng C."/>
            <person name="Zhang Y."/>
        </authorList>
    </citation>
    <scope>NUCLEOTIDE SEQUENCE [LARGE SCALE GENOMIC DNA]</scope>
    <source>
        <strain evidence="13">HQ1</strain>
    </source>
</reference>
<evidence type="ECO:0000256" key="11">
    <source>
        <dbReference type="RuleBase" id="RU368004"/>
    </source>
</evidence>
<accession>A0A507R8D2</accession>
<feature type="region of interest" description="Disordered" evidence="12">
    <location>
        <begin position="508"/>
        <end position="538"/>
    </location>
</feature>
<keyword evidence="7 11" id="KW-0808">Transferase</keyword>
<gene>
    <name evidence="13" type="primary">TRM44</name>
    <name evidence="13" type="ORF">MPDQ_004626</name>
</gene>
<evidence type="ECO:0000256" key="1">
    <source>
        <dbReference type="ARBA" id="ARBA00004496"/>
    </source>
</evidence>
<evidence type="ECO:0000256" key="5">
    <source>
        <dbReference type="ARBA" id="ARBA00022490"/>
    </source>
</evidence>
<dbReference type="OrthoDB" id="10047021at2759"/>
<dbReference type="PANTHER" id="PTHR21210">
    <property type="entry name" value="TRNA (URACIL-O(2)-)-METHYLTRANSFERASE-RELATED"/>
    <property type="match status" value="1"/>
</dbReference>
<dbReference type="PANTHER" id="PTHR21210:SF0">
    <property type="entry name" value="TRNA (URACIL-O(2)-)-METHYLTRANSFERASE-RELATED"/>
    <property type="match status" value="1"/>
</dbReference>
<dbReference type="EC" id="2.1.1.211" evidence="3 11"/>
<dbReference type="GO" id="GO:0005737">
    <property type="term" value="C:cytoplasm"/>
    <property type="evidence" value="ECO:0007669"/>
    <property type="project" value="UniProtKB-SubCell"/>
</dbReference>
<keyword evidence="6 11" id="KW-0489">Methyltransferase</keyword>
<evidence type="ECO:0000313" key="13">
    <source>
        <dbReference type="EMBL" id="TQB77226.1"/>
    </source>
</evidence>
<dbReference type="AlphaFoldDB" id="A0A507R8D2"/>
<dbReference type="Proteomes" id="UP000319663">
    <property type="component" value="Unassembled WGS sequence"/>
</dbReference>
<comment type="caution">
    <text evidence="13">The sequence shown here is derived from an EMBL/GenBank/DDBJ whole genome shotgun (WGS) entry which is preliminary data.</text>
</comment>
<evidence type="ECO:0000256" key="2">
    <source>
        <dbReference type="ARBA" id="ARBA00009056"/>
    </source>
</evidence>
<keyword evidence="8 11" id="KW-0949">S-adenosyl-L-methionine</keyword>
<keyword evidence="14" id="KW-1185">Reference proteome</keyword>
<sequence>MPRKKLVRDISQLSGKPLSETLEPSHLNIGSVSHEKWFTSPDLREGSLPFSTKVVYSMMLFLLANPNMNSSHLYRADILYDSWGVMWTPWEKEKWFDSTLTEDSGNEPAPAAASSESESQSQYQAKLGREVNPLPAKDVPGFRLTRTVVRRLIPRNPKLDQPMDQTAYFYEKEDGQISSLEQDGDTSGLEEISESLLVVYTPHVQSKEDMPWYHPLLQSLAFLYDFKLDVKNGTATVAAQDSTPSGTGTMSLHFLPYEMEPISKRLERTLLVLLNSQIRLARGTRDTNMPDGSNYNPSKDNVLPQHLVQNTYSRLKLKYAADLCQRWVEDTPASKHVFEDLSITAFLIELWRMMYGVVPSSERDEKNGTTSSNDDDRTFPGFVDVACGNGVLVYVLLMEGYHGWGFDARRRKTWSIFPESVQKCLKESIYVPTPFADTMMDSEEGVDAMPDLGVEIHTGAFQKGTFIISNHADELTVWTPLMAALASPESPLPFLAIPCCSHSLSGARYRYPPPKPKTPDTGSDSTDDQSEESQPAKGDLKALRAEKLAQNSPDSGMDHNVSMYGCLTSKTMAIAEEVGYEAEKTLLRIPSTRNMGIVGGRRKVARECRRSRKLETPTQVLTEKTEISLSAGGDDDAGIGIIDKVENIVSRECAREGGINQAARIWIERARSIHRGPGKGAQRETGSEGHGHSKQIER</sequence>